<dbReference type="PIRSF" id="PIRSF006276">
    <property type="entry name" value="UspA"/>
    <property type="match status" value="1"/>
</dbReference>
<dbReference type="InterPro" id="IPR014729">
    <property type="entry name" value="Rossmann-like_a/b/a_fold"/>
</dbReference>
<sequence>MAFEYHRILVAVDGSEASELAFKKAVDIVKRNHAKMFLVHVIDTRTITTVAPEVYDQTLASRSESYAQSILNDYKEKAHKSGVLDIVTHVEVGSPKIKIPKDLAKKYEADLIICGATGMNAVERFLIGSVSESITRYAKCDVLVVRS</sequence>
<comment type="subcellular location">
    <subcellularLocation>
        <location evidence="2">Cytoplasm</location>
    </subcellularLocation>
</comment>
<keyword evidence="5" id="KW-1185">Reference proteome</keyword>
<reference evidence="5" key="1">
    <citation type="journal article" date="2019" name="Int. J. Syst. Evol. Microbiol.">
        <title>The Global Catalogue of Microorganisms (GCM) 10K type strain sequencing project: providing services to taxonomists for standard genome sequencing and annotation.</title>
        <authorList>
            <consortium name="The Broad Institute Genomics Platform"/>
            <consortium name="The Broad Institute Genome Sequencing Center for Infectious Disease"/>
            <person name="Wu L."/>
            <person name="Ma J."/>
        </authorList>
    </citation>
    <scope>NUCLEOTIDE SEQUENCE [LARGE SCALE GENOMIC DNA]</scope>
    <source>
        <strain evidence="5">KACC 14058</strain>
    </source>
</reference>
<protein>
    <recommendedName>
        <fullName evidence="2">Universal stress protein</fullName>
    </recommendedName>
</protein>
<evidence type="ECO:0000256" key="1">
    <source>
        <dbReference type="ARBA" id="ARBA00008791"/>
    </source>
</evidence>
<evidence type="ECO:0000256" key="2">
    <source>
        <dbReference type="PIRNR" id="PIRNR006276"/>
    </source>
</evidence>
<evidence type="ECO:0000313" key="4">
    <source>
        <dbReference type="EMBL" id="MFC4388222.1"/>
    </source>
</evidence>
<name>A0ABV8VUP4_9BACI</name>
<keyword evidence="2" id="KW-0963">Cytoplasm</keyword>
<accession>A0ABV8VUP4</accession>
<dbReference type="PANTHER" id="PTHR46268">
    <property type="entry name" value="STRESS RESPONSE PROTEIN NHAX"/>
    <property type="match status" value="1"/>
</dbReference>
<dbReference type="InterPro" id="IPR006016">
    <property type="entry name" value="UspA"/>
</dbReference>
<dbReference type="CDD" id="cd00293">
    <property type="entry name" value="USP-like"/>
    <property type="match status" value="1"/>
</dbReference>
<proteinExistence type="inferred from homology"/>
<dbReference type="SUPFAM" id="SSF52402">
    <property type="entry name" value="Adenine nucleotide alpha hydrolases-like"/>
    <property type="match status" value="1"/>
</dbReference>
<gene>
    <name evidence="4" type="ORF">ACFOZ1_10465</name>
</gene>
<dbReference type="EMBL" id="JBHSDV010000003">
    <property type="protein sequence ID" value="MFC4388222.1"/>
    <property type="molecule type" value="Genomic_DNA"/>
</dbReference>
<dbReference type="Proteomes" id="UP001595880">
    <property type="component" value="Unassembled WGS sequence"/>
</dbReference>
<dbReference type="RefSeq" id="WP_390199095.1">
    <property type="nucleotide sequence ID" value="NZ_JBHSDV010000003.1"/>
</dbReference>
<dbReference type="PRINTS" id="PR01438">
    <property type="entry name" value="UNVRSLSTRESS"/>
</dbReference>
<evidence type="ECO:0000313" key="5">
    <source>
        <dbReference type="Proteomes" id="UP001595880"/>
    </source>
</evidence>
<feature type="domain" description="UspA" evidence="3">
    <location>
        <begin position="5"/>
        <end position="146"/>
    </location>
</feature>
<dbReference type="PANTHER" id="PTHR46268:SF6">
    <property type="entry name" value="UNIVERSAL STRESS PROTEIN UP12"/>
    <property type="match status" value="1"/>
</dbReference>
<dbReference type="Pfam" id="PF00582">
    <property type="entry name" value="Usp"/>
    <property type="match status" value="1"/>
</dbReference>
<dbReference type="Gene3D" id="3.40.50.620">
    <property type="entry name" value="HUPs"/>
    <property type="match status" value="1"/>
</dbReference>
<evidence type="ECO:0000259" key="3">
    <source>
        <dbReference type="Pfam" id="PF00582"/>
    </source>
</evidence>
<comment type="caution">
    <text evidence="4">The sequence shown here is derived from an EMBL/GenBank/DDBJ whole genome shotgun (WGS) entry which is preliminary data.</text>
</comment>
<dbReference type="InterPro" id="IPR006015">
    <property type="entry name" value="Universal_stress_UspA"/>
</dbReference>
<organism evidence="4 5">
    <name type="scientific">Gracilibacillus marinus</name>
    <dbReference type="NCBI Taxonomy" id="630535"/>
    <lineage>
        <taxon>Bacteria</taxon>
        <taxon>Bacillati</taxon>
        <taxon>Bacillota</taxon>
        <taxon>Bacilli</taxon>
        <taxon>Bacillales</taxon>
        <taxon>Bacillaceae</taxon>
        <taxon>Gracilibacillus</taxon>
    </lineage>
</organism>
<comment type="similarity">
    <text evidence="1 2">Belongs to the universal stress protein A family.</text>
</comment>